<feature type="domain" description="Hydantoinase/oxoprolinase N-terminal" evidence="2">
    <location>
        <begin position="98"/>
        <end position="160"/>
    </location>
</feature>
<reference evidence="3 4" key="1">
    <citation type="submission" date="2014-12" db="EMBL/GenBank/DDBJ databases">
        <title>Genome sequencing of Arthrobacter phenanthrenivorans SWC37.</title>
        <authorList>
            <person name="Tan P.W."/>
            <person name="Chan K.-G."/>
        </authorList>
    </citation>
    <scope>NUCLEOTIDE SEQUENCE [LARGE SCALE GENOMIC DNA]</scope>
    <source>
        <strain evidence="3 4">SWC37</strain>
    </source>
</reference>
<dbReference type="PANTHER" id="PTHR11365:SF23">
    <property type="entry name" value="HYPOTHETICAL 5-OXOPROLINASE (EUROFUNG)-RELATED"/>
    <property type="match status" value="1"/>
</dbReference>
<comment type="caution">
    <text evidence="3">The sequence shown here is derived from an EMBL/GenBank/DDBJ whole genome shotgun (WGS) entry which is preliminary data.</text>
</comment>
<dbReference type="EMBL" id="JWTB01000020">
    <property type="protein sequence ID" value="KIC66611.1"/>
    <property type="molecule type" value="Genomic_DNA"/>
</dbReference>
<evidence type="ECO:0000256" key="1">
    <source>
        <dbReference type="SAM" id="MobiDB-lite"/>
    </source>
</evidence>
<protein>
    <submittedName>
        <fullName evidence="3">N-methylhydantoinase</fullName>
    </submittedName>
</protein>
<dbReference type="RefSeq" id="WP_043452573.1">
    <property type="nucleotide sequence ID" value="NZ_JWTB01000020.1"/>
</dbReference>
<organism evidence="3 4">
    <name type="scientific">Pseudarthrobacter phenanthrenivorans</name>
    <name type="common">Arthrobacter phenanthrenivorans</name>
    <dbReference type="NCBI Taxonomy" id="361575"/>
    <lineage>
        <taxon>Bacteria</taxon>
        <taxon>Bacillati</taxon>
        <taxon>Actinomycetota</taxon>
        <taxon>Actinomycetes</taxon>
        <taxon>Micrococcales</taxon>
        <taxon>Micrococcaceae</taxon>
        <taxon>Pseudarthrobacter</taxon>
    </lineage>
</organism>
<feature type="region of interest" description="Disordered" evidence="1">
    <location>
        <begin position="419"/>
        <end position="439"/>
    </location>
</feature>
<dbReference type="Pfam" id="PF05378">
    <property type="entry name" value="Hydant_A_N"/>
    <property type="match status" value="1"/>
</dbReference>
<accession>A0A0B4DIS7</accession>
<dbReference type="Proteomes" id="UP000031196">
    <property type="component" value="Unassembled WGS sequence"/>
</dbReference>
<dbReference type="GO" id="GO:0006749">
    <property type="term" value="P:glutathione metabolic process"/>
    <property type="evidence" value="ECO:0007669"/>
    <property type="project" value="TreeGrafter"/>
</dbReference>
<dbReference type="PANTHER" id="PTHR11365">
    <property type="entry name" value="5-OXOPROLINASE RELATED"/>
    <property type="match status" value="1"/>
</dbReference>
<evidence type="ECO:0000259" key="2">
    <source>
        <dbReference type="Pfam" id="PF05378"/>
    </source>
</evidence>
<gene>
    <name evidence="3" type="ORF">RM50_11175</name>
</gene>
<dbReference type="GO" id="GO:0017168">
    <property type="term" value="F:5-oxoprolinase (ATP-hydrolyzing) activity"/>
    <property type="evidence" value="ECO:0007669"/>
    <property type="project" value="TreeGrafter"/>
</dbReference>
<name>A0A0B4DIS7_PSEPS</name>
<dbReference type="OrthoDB" id="9768323at2"/>
<dbReference type="InterPro" id="IPR045079">
    <property type="entry name" value="Oxoprolinase-like"/>
</dbReference>
<proteinExistence type="predicted"/>
<evidence type="ECO:0000313" key="3">
    <source>
        <dbReference type="EMBL" id="KIC66611.1"/>
    </source>
</evidence>
<dbReference type="GO" id="GO:0005829">
    <property type="term" value="C:cytosol"/>
    <property type="evidence" value="ECO:0007669"/>
    <property type="project" value="TreeGrafter"/>
</dbReference>
<dbReference type="AlphaFoldDB" id="A0A0B4DIS7"/>
<dbReference type="InterPro" id="IPR008040">
    <property type="entry name" value="Hydant_A_N"/>
</dbReference>
<evidence type="ECO:0000313" key="4">
    <source>
        <dbReference type="Proteomes" id="UP000031196"/>
    </source>
</evidence>
<sequence>MRIGLMLQGSSCRALVLEGRSVISLAEHMKAGSLAEALDRVLSALRQQFGGRITDITADVGNVLAAGHPGDVVAIRISPRPPADQFHNTKLPAHIEPAVIRTMHVRGGHDLRGRPLAPLDLKAFLLELPSILSPGVRNVAITAVGSTASPEHETRIADAILSNNSGMRISISSDFYSSVFRDRDYTAVLNSALMESGEELAAMLEEAGKRHFPSATLSYARNDGGRAPLARLAVAPVHALRPEPAMALLGAATLGGLRDGEVVVCTDQGVRVGKMRGGLPVARSLIRQGYEASLATNAAIVEPYTANHPVRPDIPSVVADIRTSQDTALEYNLVPTLPVARDLALIGCAATPLTAWIDRLERVSGQAELQRVQHRAEEEASSGAVQLGASPTDTRIIESNVFAMPYGNPGIVRIRVQAAGGRSGSEERAPTAHAVEATA</sequence>